<dbReference type="Proteomes" id="UP001500552">
    <property type="component" value="Unassembled WGS sequence"/>
</dbReference>
<reference evidence="7" key="1">
    <citation type="journal article" date="2019" name="Int. J. Syst. Evol. Microbiol.">
        <title>The Global Catalogue of Microorganisms (GCM) 10K type strain sequencing project: providing services to taxonomists for standard genome sequencing and annotation.</title>
        <authorList>
            <consortium name="The Broad Institute Genomics Platform"/>
            <consortium name="The Broad Institute Genome Sequencing Center for Infectious Disease"/>
            <person name="Wu L."/>
            <person name="Ma J."/>
        </authorList>
    </citation>
    <scope>NUCLEOTIDE SEQUENCE [LARGE SCALE GENOMIC DNA]</scope>
    <source>
        <strain evidence="7">JCM 17926</strain>
    </source>
</reference>
<sequence length="200" mass="22290">MLFVKMNEENMHQKVLRIKNMVCPRCIMAVRQELESLGLHVLEVELGTAVIDGNDKVDEGAIEAAMVSKGFELLHDKGEELVESIKVAVIDLIYTDKISTLATNLSTYLAEVLGKDYSTISTAFKASEGIALNRYIVLQKVERIKELLTYDELPLSAVAAKLGYKSLQHLSSQFKEVTGTTPNKYKKQGGIDRHPIDNLH</sequence>
<keyword evidence="3" id="KW-0804">Transcription</keyword>
<dbReference type="InterPro" id="IPR018062">
    <property type="entry name" value="HTH_AraC-typ_CS"/>
</dbReference>
<dbReference type="SUPFAM" id="SSF46689">
    <property type="entry name" value="Homeodomain-like"/>
    <property type="match status" value="1"/>
</dbReference>
<evidence type="ECO:0000256" key="3">
    <source>
        <dbReference type="ARBA" id="ARBA00023163"/>
    </source>
</evidence>
<dbReference type="Gene3D" id="1.10.10.60">
    <property type="entry name" value="Homeodomain-like"/>
    <property type="match status" value="1"/>
</dbReference>
<dbReference type="PROSITE" id="PS00041">
    <property type="entry name" value="HTH_ARAC_FAMILY_1"/>
    <property type="match status" value="1"/>
</dbReference>
<proteinExistence type="predicted"/>
<keyword evidence="2" id="KW-0238">DNA-binding</keyword>
<feature type="region of interest" description="Disordered" evidence="4">
    <location>
        <begin position="179"/>
        <end position="200"/>
    </location>
</feature>
<dbReference type="SMART" id="SM00342">
    <property type="entry name" value="HTH_ARAC"/>
    <property type="match status" value="1"/>
</dbReference>
<dbReference type="PANTHER" id="PTHR43280">
    <property type="entry name" value="ARAC-FAMILY TRANSCRIPTIONAL REGULATOR"/>
    <property type="match status" value="1"/>
</dbReference>
<dbReference type="InterPro" id="IPR036163">
    <property type="entry name" value="HMA_dom_sf"/>
</dbReference>
<name>A0ABP8LI13_9BACT</name>
<dbReference type="SUPFAM" id="SSF55008">
    <property type="entry name" value="HMA, heavy metal-associated domain"/>
    <property type="match status" value="1"/>
</dbReference>
<dbReference type="Pfam" id="PF12833">
    <property type="entry name" value="HTH_18"/>
    <property type="match status" value="1"/>
</dbReference>
<feature type="domain" description="HTH araC/xylS-type" evidence="5">
    <location>
        <begin position="109"/>
        <end position="188"/>
    </location>
</feature>
<accession>A0ABP8LI13</accession>
<evidence type="ECO:0000256" key="2">
    <source>
        <dbReference type="ARBA" id="ARBA00023125"/>
    </source>
</evidence>
<evidence type="ECO:0000313" key="7">
    <source>
        <dbReference type="Proteomes" id="UP001500552"/>
    </source>
</evidence>
<dbReference type="InterPro" id="IPR009057">
    <property type="entry name" value="Homeodomain-like_sf"/>
</dbReference>
<gene>
    <name evidence="6" type="ORF">GCM10023188_15490</name>
</gene>
<keyword evidence="1" id="KW-0805">Transcription regulation</keyword>
<dbReference type="PROSITE" id="PS01124">
    <property type="entry name" value="HTH_ARAC_FAMILY_2"/>
    <property type="match status" value="1"/>
</dbReference>
<dbReference type="EMBL" id="BAABHC010000005">
    <property type="protein sequence ID" value="GAA4429716.1"/>
    <property type="molecule type" value="Genomic_DNA"/>
</dbReference>
<organism evidence="6 7">
    <name type="scientific">Pontibacter saemangeumensis</name>
    <dbReference type="NCBI Taxonomy" id="1084525"/>
    <lineage>
        <taxon>Bacteria</taxon>
        <taxon>Pseudomonadati</taxon>
        <taxon>Bacteroidota</taxon>
        <taxon>Cytophagia</taxon>
        <taxon>Cytophagales</taxon>
        <taxon>Hymenobacteraceae</taxon>
        <taxon>Pontibacter</taxon>
    </lineage>
</organism>
<keyword evidence="7" id="KW-1185">Reference proteome</keyword>
<evidence type="ECO:0000256" key="4">
    <source>
        <dbReference type="SAM" id="MobiDB-lite"/>
    </source>
</evidence>
<evidence type="ECO:0000256" key="1">
    <source>
        <dbReference type="ARBA" id="ARBA00023015"/>
    </source>
</evidence>
<evidence type="ECO:0000259" key="5">
    <source>
        <dbReference type="PROSITE" id="PS01124"/>
    </source>
</evidence>
<dbReference type="PANTHER" id="PTHR43280:SF2">
    <property type="entry name" value="HTH-TYPE TRANSCRIPTIONAL REGULATOR EXSA"/>
    <property type="match status" value="1"/>
</dbReference>
<comment type="caution">
    <text evidence="6">The sequence shown here is derived from an EMBL/GenBank/DDBJ whole genome shotgun (WGS) entry which is preliminary data.</text>
</comment>
<protein>
    <recommendedName>
        <fullName evidence="5">HTH araC/xylS-type domain-containing protein</fullName>
    </recommendedName>
</protein>
<dbReference type="Gene3D" id="3.30.70.100">
    <property type="match status" value="1"/>
</dbReference>
<evidence type="ECO:0000313" key="6">
    <source>
        <dbReference type="EMBL" id="GAA4429716.1"/>
    </source>
</evidence>
<feature type="compositionally biased region" description="Basic and acidic residues" evidence="4">
    <location>
        <begin position="189"/>
        <end position="200"/>
    </location>
</feature>
<dbReference type="InterPro" id="IPR018060">
    <property type="entry name" value="HTH_AraC"/>
</dbReference>